<organism evidence="1 2">
    <name type="scientific">Thalassomonas actiniarum</name>
    <dbReference type="NCBI Taxonomy" id="485447"/>
    <lineage>
        <taxon>Bacteria</taxon>
        <taxon>Pseudomonadati</taxon>
        <taxon>Pseudomonadota</taxon>
        <taxon>Gammaproteobacteria</taxon>
        <taxon>Alteromonadales</taxon>
        <taxon>Colwelliaceae</taxon>
        <taxon>Thalassomonas</taxon>
    </lineage>
</organism>
<evidence type="ECO:0000313" key="2">
    <source>
        <dbReference type="Proteomes" id="UP000032568"/>
    </source>
</evidence>
<keyword evidence="2" id="KW-1185">Reference proteome</keyword>
<protein>
    <recommendedName>
        <fullName evidence="3">Pyrrolidone-carboxylate peptidase</fullName>
    </recommendedName>
</protein>
<reference evidence="1 2" key="1">
    <citation type="journal article" date="2015" name="Genome Announc.">
        <title>Draft Genome Sequences of Marine Isolates of Thalassomonas viridans and Thalassomonas actiniarum.</title>
        <authorList>
            <person name="Olonade I."/>
            <person name="van Zyl L.J."/>
            <person name="Trindade M."/>
        </authorList>
    </citation>
    <scope>NUCLEOTIDE SEQUENCE [LARGE SCALE GENOMIC DNA]</scope>
    <source>
        <strain evidence="1 2">A5K-106</strain>
    </source>
</reference>
<name>A0AAE9YWX7_9GAMM</name>
<dbReference type="AlphaFoldDB" id="A0AAE9YWX7"/>
<dbReference type="KEGG" id="tact:SG35_015575"/>
<dbReference type="SUPFAM" id="SSF53182">
    <property type="entry name" value="Pyrrolidone carboxyl peptidase (pyroglutamate aminopeptidase)"/>
    <property type="match status" value="1"/>
</dbReference>
<gene>
    <name evidence="1" type="ORF">SG35_015575</name>
</gene>
<sequence length="370" mass="40878">MVSPKTVNQLSIEELRLPKAMAAMPELTRILAPRIALFTDQLSRVRNLTALTQLVLRHGSGLWRDAVAGFDQQQDNDDRALYWARLKMTRAIRQTPVFASLLPAQQQKLLWQFELLSRGQQDIKFNRKAKKRVLITGFDPFFLDRKITQSNPSGAIALALDGLSLSFDGSSAEIESLILPVRFHDFDQGMVETLLTPYFKNNKIDMLVTISMGREHFDLERFPGLRRSASAPDNLNVYTGASEQAPLLPKLGEKQLTGPEFLEFSLPVAAMQAVSGSYPVNDNRKVQTLDGKITAASLTALQGQVSVEGSGGGYLSNEVSYRSLLLREQYAPLIPVGHIHTPKISGYQAAESKKITIQVKAMISAALAGI</sequence>
<dbReference type="EMBL" id="CP059735">
    <property type="protein sequence ID" value="WDE01894.1"/>
    <property type="molecule type" value="Genomic_DNA"/>
</dbReference>
<proteinExistence type="predicted"/>
<accession>A0AAE9YWX7</accession>
<dbReference type="InterPro" id="IPR036440">
    <property type="entry name" value="Peptidase_C15-like_sf"/>
</dbReference>
<evidence type="ECO:0000313" key="1">
    <source>
        <dbReference type="EMBL" id="WDE01894.1"/>
    </source>
</evidence>
<dbReference type="Proteomes" id="UP000032568">
    <property type="component" value="Chromosome"/>
</dbReference>
<reference evidence="1 2" key="2">
    <citation type="journal article" date="2022" name="Mar. Drugs">
        <title>Bioassay-Guided Fractionation Leads to the Detection of Cholic Acid Generated by the Rare Thalassomonas sp.</title>
        <authorList>
            <person name="Pheiffer F."/>
            <person name="Schneider Y.K."/>
            <person name="Hansen E.H."/>
            <person name="Andersen J.H."/>
            <person name="Isaksson J."/>
            <person name="Busche T."/>
            <person name="R C."/>
            <person name="Kalinowski J."/>
            <person name="Zyl L.V."/>
            <person name="Trindade M."/>
        </authorList>
    </citation>
    <scope>NUCLEOTIDE SEQUENCE [LARGE SCALE GENOMIC DNA]</scope>
    <source>
        <strain evidence="1 2">A5K-106</strain>
    </source>
</reference>
<dbReference type="Gene3D" id="3.40.630.20">
    <property type="entry name" value="Peptidase C15, pyroglutamyl peptidase I-like"/>
    <property type="match status" value="1"/>
</dbReference>
<evidence type="ECO:0008006" key="3">
    <source>
        <dbReference type="Google" id="ProtNLM"/>
    </source>
</evidence>